<dbReference type="GO" id="GO:0005886">
    <property type="term" value="C:plasma membrane"/>
    <property type="evidence" value="ECO:0007669"/>
    <property type="project" value="TreeGrafter"/>
</dbReference>
<dbReference type="GO" id="GO:0004190">
    <property type="term" value="F:aspartic-type endopeptidase activity"/>
    <property type="evidence" value="ECO:0007669"/>
    <property type="project" value="InterPro"/>
</dbReference>
<dbReference type="InterPro" id="IPR000718">
    <property type="entry name" value="Peptidase_M13"/>
</dbReference>
<evidence type="ECO:0000256" key="1">
    <source>
        <dbReference type="ARBA" id="ARBA00007357"/>
    </source>
</evidence>
<proteinExistence type="inferred from homology"/>
<dbReference type="PROSITE" id="PS51885">
    <property type="entry name" value="NEPRILYSIN"/>
    <property type="match status" value="1"/>
</dbReference>
<evidence type="ECO:0000256" key="3">
    <source>
        <dbReference type="SAM" id="MobiDB-lite"/>
    </source>
</evidence>
<dbReference type="EMBL" id="QUTE01012608">
    <property type="protein sequence ID" value="RHZ06654.1"/>
    <property type="molecule type" value="Genomic_DNA"/>
</dbReference>
<dbReference type="InterPro" id="IPR018497">
    <property type="entry name" value="Peptidase_M13_C"/>
</dbReference>
<sequence length="603" mass="66849">MPLAACIDQNIVSRVSAHDKSFAEITENDWWGYFLSAREVHELDLDAVAKEIASLKTDTKIRDGESRVGRLLADFYEKLEQLDVAHLSEQGTKQSVKILMVTIRPVQLKATVERQLTREVNKAYKTDVKAFCRRLVSLLDNFMLFESQLFVSDPKNNPNRQRLYGDKQLRQQRPRKRNLALNPGLQQGLHLSPRIRRACPPGEAQRRLDQRFKKPQVAAVAVPDRSGEVKPKAVGAAVDMDEATVVPVLPTLECAINGLKATMLLDSGADQSVLSLTFLSRLETTGNFTSAVRHVYDLDRLGDRETPLMAAMKVVETKEKPPLSPEEVSLNPNEERACFPESNVSVGTADASPGHPTSAHTWTASFARVELSNQSTVAIPVEKDAIKVLTSSSTALAVPDELGGPEKPQLYPTLTLDSKTYLKNRWKVSQVNIDTNLKLNGQPVGKCKFDMPPQTVNAQYRRIENQIVFQAGILQAPYDAAKNFGGIGVVIGHEITHGFDNSNHNYDGDGNFNPWWSNATNTTFKTKAQCLSDQYAKFVVNSDLTGAVLGNISGQLALGEAIADNGGLKTSFRAYHEYLKKFPSQYTEETGDKLFYLSFAQVR</sequence>
<dbReference type="SUPFAM" id="SSF50630">
    <property type="entry name" value="Acid proteases"/>
    <property type="match status" value="1"/>
</dbReference>
<dbReference type="Gene3D" id="1.10.1380.10">
    <property type="entry name" value="Neutral endopeptidase , domain2"/>
    <property type="match status" value="1"/>
</dbReference>
<dbReference type="InterPro" id="IPR042089">
    <property type="entry name" value="Peptidase_M13_dom_2"/>
</dbReference>
<dbReference type="Gene3D" id="2.40.70.10">
    <property type="entry name" value="Acid Proteases"/>
    <property type="match status" value="1"/>
</dbReference>
<name>A0A397F0B2_APHAT</name>
<dbReference type="Gene3D" id="3.40.390.10">
    <property type="entry name" value="Collagenase (Catalytic Domain)"/>
    <property type="match status" value="1"/>
</dbReference>
<keyword evidence="2" id="KW-0378">Hydrolase</keyword>
<comment type="similarity">
    <text evidence="1">Belongs to the peptidase M13 family.</text>
</comment>
<evidence type="ECO:0000259" key="4">
    <source>
        <dbReference type="PROSITE" id="PS50175"/>
    </source>
</evidence>
<evidence type="ECO:0000313" key="5">
    <source>
        <dbReference type="EMBL" id="RHZ06654.1"/>
    </source>
</evidence>
<dbReference type="PROSITE" id="PS50175">
    <property type="entry name" value="ASP_PROT_RETROV"/>
    <property type="match status" value="1"/>
</dbReference>
<dbReference type="GO" id="GO:0016485">
    <property type="term" value="P:protein processing"/>
    <property type="evidence" value="ECO:0007669"/>
    <property type="project" value="TreeGrafter"/>
</dbReference>
<feature type="region of interest" description="Disordered" evidence="3">
    <location>
        <begin position="156"/>
        <end position="178"/>
    </location>
</feature>
<dbReference type="PANTHER" id="PTHR11733">
    <property type="entry name" value="ZINC METALLOPROTEASE FAMILY M13 NEPRILYSIN-RELATED"/>
    <property type="match status" value="1"/>
</dbReference>
<dbReference type="Pfam" id="PF01431">
    <property type="entry name" value="Peptidase_M13"/>
    <property type="match status" value="1"/>
</dbReference>
<protein>
    <recommendedName>
        <fullName evidence="4">Peptidase A2 domain-containing protein</fullName>
    </recommendedName>
</protein>
<comment type="caution">
    <text evidence="5">The sequence shown here is derived from an EMBL/GenBank/DDBJ whole genome shotgun (WGS) entry which is preliminary data.</text>
</comment>
<feature type="domain" description="Peptidase A2" evidence="4">
    <location>
        <begin position="261"/>
        <end position="275"/>
    </location>
</feature>
<dbReference type="AlphaFoldDB" id="A0A397F0B2"/>
<dbReference type="InterPro" id="IPR021109">
    <property type="entry name" value="Peptidase_aspartic_dom_sf"/>
</dbReference>
<dbReference type="InterPro" id="IPR001995">
    <property type="entry name" value="Peptidase_A2_cat"/>
</dbReference>
<dbReference type="PANTHER" id="PTHR11733:SF167">
    <property type="entry name" value="FI17812P1-RELATED"/>
    <property type="match status" value="1"/>
</dbReference>
<gene>
    <name evidence="5" type="ORF">DYB31_008065</name>
</gene>
<dbReference type="SUPFAM" id="SSF55486">
    <property type="entry name" value="Metalloproteases ('zincins'), catalytic domain"/>
    <property type="match status" value="1"/>
</dbReference>
<dbReference type="VEuPathDB" id="FungiDB:H257_19127"/>
<dbReference type="Proteomes" id="UP000266196">
    <property type="component" value="Unassembled WGS sequence"/>
</dbReference>
<dbReference type="GO" id="GO:0004222">
    <property type="term" value="F:metalloendopeptidase activity"/>
    <property type="evidence" value="ECO:0007669"/>
    <property type="project" value="InterPro"/>
</dbReference>
<evidence type="ECO:0000313" key="6">
    <source>
        <dbReference type="Proteomes" id="UP000266196"/>
    </source>
</evidence>
<accession>A0A397F0B2</accession>
<organism evidence="5 6">
    <name type="scientific">Aphanomyces astaci</name>
    <name type="common">Crayfish plague agent</name>
    <dbReference type="NCBI Taxonomy" id="112090"/>
    <lineage>
        <taxon>Eukaryota</taxon>
        <taxon>Sar</taxon>
        <taxon>Stramenopiles</taxon>
        <taxon>Oomycota</taxon>
        <taxon>Saprolegniomycetes</taxon>
        <taxon>Saprolegniales</taxon>
        <taxon>Verrucalvaceae</taxon>
        <taxon>Aphanomyces</taxon>
    </lineage>
</organism>
<reference evidence="5 6" key="1">
    <citation type="submission" date="2018-08" db="EMBL/GenBank/DDBJ databases">
        <title>Aphanomyces genome sequencing and annotation.</title>
        <authorList>
            <person name="Minardi D."/>
            <person name="Oidtmann B."/>
            <person name="Van Der Giezen M."/>
            <person name="Studholme D.J."/>
        </authorList>
    </citation>
    <scope>NUCLEOTIDE SEQUENCE [LARGE SCALE GENOMIC DNA]</scope>
    <source>
        <strain evidence="5 6">197901</strain>
    </source>
</reference>
<dbReference type="PRINTS" id="PR00786">
    <property type="entry name" value="NEPRILYSIN"/>
</dbReference>
<evidence type="ECO:0000256" key="2">
    <source>
        <dbReference type="ARBA" id="ARBA00022801"/>
    </source>
</evidence>
<dbReference type="InterPro" id="IPR024079">
    <property type="entry name" value="MetalloPept_cat_dom_sf"/>
</dbReference>